<evidence type="ECO:0000256" key="12">
    <source>
        <dbReference type="ARBA" id="ARBA00022989"/>
    </source>
</evidence>
<keyword evidence="6" id="KW-0813">Transport</keyword>
<evidence type="ECO:0000256" key="1">
    <source>
        <dbReference type="ARBA" id="ARBA00003195"/>
    </source>
</evidence>
<comment type="subcellular location">
    <subcellularLocation>
        <location evidence="2">Mitochondrion inner membrane</location>
        <topology evidence="2">Single-pass membrane protein</topology>
    </subcellularLocation>
</comment>
<evidence type="ECO:0000256" key="15">
    <source>
        <dbReference type="ARBA" id="ARBA00032395"/>
    </source>
</evidence>
<evidence type="ECO:0000313" key="19">
    <source>
        <dbReference type="WBParaSite" id="SMUV_0000441601-mRNA-1"/>
    </source>
</evidence>
<dbReference type="STRING" id="451379.A0A0N5AJ02"/>
<dbReference type="GO" id="GO:0005743">
    <property type="term" value="C:mitochondrial inner membrane"/>
    <property type="evidence" value="ECO:0007669"/>
    <property type="project" value="UniProtKB-SubCell"/>
</dbReference>
<dbReference type="WBParaSite" id="SMUV_0000441601-mRNA-1">
    <property type="protein sequence ID" value="SMUV_0000441601-mRNA-1"/>
    <property type="gene ID" value="SMUV_0000441601"/>
</dbReference>
<dbReference type="Proteomes" id="UP000046393">
    <property type="component" value="Unplaced"/>
</dbReference>
<protein>
    <recommendedName>
        <fullName evidence="5">NADH dehydrogenase [ubiquinone] 1 beta subcomplex subunit 5, mitochondrial</fullName>
    </recommendedName>
    <alternativeName>
        <fullName evidence="16">Complex I-SGDH</fullName>
    </alternativeName>
    <alternativeName>
        <fullName evidence="15">NADH-ubiquinone oxidoreductase SGDH subunit</fullName>
    </alternativeName>
</protein>
<name>A0A0N5AJ02_9BILA</name>
<dbReference type="AlphaFoldDB" id="A0A0N5AJ02"/>
<keyword evidence="10" id="KW-0809">Transit peptide</keyword>
<accession>A0A0N5AJ02</accession>
<keyword evidence="7" id="KW-0679">Respiratory chain</keyword>
<organism evidence="18 19">
    <name type="scientific">Syphacia muris</name>
    <dbReference type="NCBI Taxonomy" id="451379"/>
    <lineage>
        <taxon>Eukaryota</taxon>
        <taxon>Metazoa</taxon>
        <taxon>Ecdysozoa</taxon>
        <taxon>Nematoda</taxon>
        <taxon>Chromadorea</taxon>
        <taxon>Rhabditida</taxon>
        <taxon>Spirurina</taxon>
        <taxon>Oxyuridomorpha</taxon>
        <taxon>Oxyuroidea</taxon>
        <taxon>Oxyuridae</taxon>
        <taxon>Syphacia</taxon>
    </lineage>
</organism>
<keyword evidence="18" id="KW-1185">Reference proteome</keyword>
<comment type="function">
    <text evidence="1">Accessory subunit of the mitochondrial membrane respiratory chain NADH dehydrogenase (Complex I), that is believed not to be involved in catalysis. Complex I functions in the transfer of electrons from NADH to the respiratory chain. The immediate electron acceptor for the enzyme is believed to be ubiquinone.</text>
</comment>
<evidence type="ECO:0000256" key="10">
    <source>
        <dbReference type="ARBA" id="ARBA00022946"/>
    </source>
</evidence>
<dbReference type="InterPro" id="IPR019173">
    <property type="entry name" value="NADH_UbQ_OxRdtase_B5_su"/>
</dbReference>
<evidence type="ECO:0000256" key="3">
    <source>
        <dbReference type="ARBA" id="ARBA00007152"/>
    </source>
</evidence>
<keyword evidence="9" id="KW-0999">Mitochondrion inner membrane</keyword>
<sequence length="163" mass="19602">FLVAQLRNSEHAAIFRRRPGQLVVNRIKDVTHFYFIGLGALPILLAVAYNSIKYGPCELKDYPTEGPPPRYWQFERTPIRQWWSKHFGISDIEHHERTMAYRVRSEILGRWRQIEARVKHLESERLDYKGWTYQPVSATWIDYGRWIAEQQRDQYEEHGHYSQ</sequence>
<evidence type="ECO:0000256" key="9">
    <source>
        <dbReference type="ARBA" id="ARBA00022792"/>
    </source>
</evidence>
<evidence type="ECO:0000256" key="14">
    <source>
        <dbReference type="ARBA" id="ARBA00023136"/>
    </source>
</evidence>
<keyword evidence="13" id="KW-0496">Mitochondrion</keyword>
<evidence type="ECO:0000256" key="5">
    <source>
        <dbReference type="ARBA" id="ARBA00015175"/>
    </source>
</evidence>
<evidence type="ECO:0000256" key="4">
    <source>
        <dbReference type="ARBA" id="ARBA00011533"/>
    </source>
</evidence>
<evidence type="ECO:0000256" key="8">
    <source>
        <dbReference type="ARBA" id="ARBA00022692"/>
    </source>
</evidence>
<comment type="similarity">
    <text evidence="3">Belongs to the complex I NDUFB5 subunit family.</text>
</comment>
<evidence type="ECO:0000256" key="6">
    <source>
        <dbReference type="ARBA" id="ARBA00022448"/>
    </source>
</evidence>
<keyword evidence="14 17" id="KW-0472">Membrane</keyword>
<evidence type="ECO:0000313" key="18">
    <source>
        <dbReference type="Proteomes" id="UP000046393"/>
    </source>
</evidence>
<keyword evidence="12 17" id="KW-1133">Transmembrane helix</keyword>
<keyword evidence="11" id="KW-0249">Electron transport</keyword>
<dbReference type="PANTHER" id="PTHR13178">
    <property type="entry name" value="NADH-UBIQUINONE OXIDOREDUCTASE SGDH SUBUNIT"/>
    <property type="match status" value="1"/>
</dbReference>
<evidence type="ECO:0000256" key="2">
    <source>
        <dbReference type="ARBA" id="ARBA00004434"/>
    </source>
</evidence>
<evidence type="ECO:0000256" key="16">
    <source>
        <dbReference type="ARBA" id="ARBA00032550"/>
    </source>
</evidence>
<dbReference type="PANTHER" id="PTHR13178:SF0">
    <property type="entry name" value="NADH DEHYDROGENASE [UBIQUINONE] 1 BETA SUBCOMPLEX SUBUNIT 5, MITOCHONDRIAL"/>
    <property type="match status" value="1"/>
</dbReference>
<evidence type="ECO:0000256" key="11">
    <source>
        <dbReference type="ARBA" id="ARBA00022982"/>
    </source>
</evidence>
<proteinExistence type="inferred from homology"/>
<evidence type="ECO:0000256" key="13">
    <source>
        <dbReference type="ARBA" id="ARBA00023128"/>
    </source>
</evidence>
<reference evidence="19" key="1">
    <citation type="submission" date="2017-02" db="UniProtKB">
        <authorList>
            <consortium name="WormBaseParasite"/>
        </authorList>
    </citation>
    <scope>IDENTIFICATION</scope>
</reference>
<dbReference type="Pfam" id="PF09781">
    <property type="entry name" value="NDUF_B5"/>
    <property type="match status" value="1"/>
</dbReference>
<evidence type="ECO:0000256" key="7">
    <source>
        <dbReference type="ARBA" id="ARBA00022660"/>
    </source>
</evidence>
<feature type="transmembrane region" description="Helical" evidence="17">
    <location>
        <begin position="32"/>
        <end position="52"/>
    </location>
</feature>
<keyword evidence="8 17" id="KW-0812">Transmembrane</keyword>
<comment type="subunit">
    <text evidence="4">Complex I is composed of 45 different subunits.</text>
</comment>
<evidence type="ECO:0000256" key="17">
    <source>
        <dbReference type="SAM" id="Phobius"/>
    </source>
</evidence>